<evidence type="ECO:0000313" key="2">
    <source>
        <dbReference type="Proteomes" id="UP000832034"/>
    </source>
</evidence>
<evidence type="ECO:0000313" key="1">
    <source>
        <dbReference type="EMBL" id="UOO91555.1"/>
    </source>
</evidence>
<dbReference type="SUPFAM" id="SSF48452">
    <property type="entry name" value="TPR-like"/>
    <property type="match status" value="1"/>
</dbReference>
<proteinExistence type="predicted"/>
<protein>
    <submittedName>
        <fullName evidence="1">DUF924 domain-containing protein</fullName>
    </submittedName>
</protein>
<sequence length="182" mass="21329">MKLASIQEVLAFWLDELSSEQRFSKDSDVDEHIRERFWETWKAATAGELWSWRDSLQGRLAEIIVLDQFSRNLWREDCRAFDQDGMALVLCQEMLRQEGFADLSETEKQFALLPMMHSESLIIQDASLPLFKQHTNDNTLDFAQRHRDIVAEFGRFPHRNFVLGRPSSMQEVEFLQKPGSSF</sequence>
<dbReference type="RefSeq" id="WP_019958483.1">
    <property type="nucleotide sequence ID" value="NZ_CP091512.1"/>
</dbReference>
<dbReference type="Gene3D" id="1.25.40.10">
    <property type="entry name" value="Tetratricopeptide repeat domain"/>
    <property type="match status" value="1"/>
</dbReference>
<reference evidence="1" key="1">
    <citation type="submission" date="2021-12" db="EMBL/GenBank/DDBJ databases">
        <authorList>
            <person name="Veyrier F.J."/>
        </authorList>
    </citation>
    <scope>NUCLEOTIDE SEQUENCE</scope>
    <source>
        <strain evidence="1">SAG 1488-6</strain>
    </source>
</reference>
<reference evidence="1" key="2">
    <citation type="journal article" date="2022" name="Res Sq">
        <title>Evolution of multicellular longitudinally dividing oral cavity symbionts (Neisseriaceae).</title>
        <authorList>
            <person name="Nyongesa S."/>
            <person name="Weber P."/>
            <person name="Bernet E."/>
            <person name="Pullido F."/>
            <person name="Nieckarz M."/>
            <person name="Delaby M."/>
            <person name="Nieves C."/>
            <person name="Viehboeck T."/>
            <person name="Krause N."/>
            <person name="Rivera-Millot A."/>
            <person name="Nakamura A."/>
            <person name="Vischer N."/>
            <person name="VanNieuwenhze M."/>
            <person name="Brun Y."/>
            <person name="Cava F."/>
            <person name="Bulgheresi S."/>
            <person name="Veyrier F."/>
        </authorList>
    </citation>
    <scope>NUCLEOTIDE SEQUENCE</scope>
    <source>
        <strain evidence="1">SAG 1488-6</strain>
    </source>
</reference>
<name>A0ABY4E724_VITST</name>
<dbReference type="EMBL" id="CP091512">
    <property type="protein sequence ID" value="UOO91555.1"/>
    <property type="molecule type" value="Genomic_DNA"/>
</dbReference>
<accession>A0ABY4E724</accession>
<dbReference type="Pfam" id="PF06041">
    <property type="entry name" value="DUF924"/>
    <property type="match status" value="1"/>
</dbReference>
<gene>
    <name evidence="1" type="ORF">LVJ81_07805</name>
</gene>
<dbReference type="Proteomes" id="UP000832034">
    <property type="component" value="Chromosome"/>
</dbReference>
<organism evidence="1 2">
    <name type="scientific">Vitreoscilla stercoraria</name>
    <dbReference type="NCBI Taxonomy" id="61"/>
    <lineage>
        <taxon>Bacteria</taxon>
        <taxon>Pseudomonadati</taxon>
        <taxon>Pseudomonadota</taxon>
        <taxon>Betaproteobacteria</taxon>
        <taxon>Neisseriales</taxon>
        <taxon>Neisseriaceae</taxon>
        <taxon>Vitreoscilla</taxon>
    </lineage>
</organism>
<dbReference type="InterPro" id="IPR011990">
    <property type="entry name" value="TPR-like_helical_dom_sf"/>
</dbReference>
<keyword evidence="2" id="KW-1185">Reference proteome</keyword>
<dbReference type="InterPro" id="IPR010323">
    <property type="entry name" value="DUF924"/>
</dbReference>
<dbReference type="Gene3D" id="1.20.58.320">
    <property type="entry name" value="TPR-like"/>
    <property type="match status" value="1"/>
</dbReference>